<dbReference type="KEGG" id="bse:Bsel_3073"/>
<dbReference type="GO" id="GO:0009253">
    <property type="term" value="P:peptidoglycan catabolic process"/>
    <property type="evidence" value="ECO:0007669"/>
    <property type="project" value="InterPro"/>
</dbReference>
<dbReference type="SUPFAM" id="SSF53187">
    <property type="entry name" value="Zn-dependent exopeptidases"/>
    <property type="match status" value="1"/>
</dbReference>
<keyword evidence="3" id="KW-0961">Cell wall biogenesis/degradation</keyword>
<dbReference type="STRING" id="439292.Bsel_3073"/>
<keyword evidence="1" id="KW-0732">Signal</keyword>
<dbReference type="Proteomes" id="UP000000271">
    <property type="component" value="Chromosome"/>
</dbReference>
<dbReference type="PANTHER" id="PTHR30404">
    <property type="entry name" value="N-ACETYLMURAMOYL-L-ALANINE AMIDASE"/>
    <property type="match status" value="1"/>
</dbReference>
<dbReference type="InterPro" id="IPR001119">
    <property type="entry name" value="SLH_dom"/>
</dbReference>
<dbReference type="AlphaFoldDB" id="D6Y0I7"/>
<sequence length="472" mass="51357">MIKATYTWLTALIAVIFLLAVPLEVHGQHNFPDVNPNHDTEINFLLGEGVVQGFSDGTFGVDSPVNREQAAAIIGRALGVSDLPVQTDFDDVVNHSHFSGYIQALYERGVISGFGDGTFRPKEELTRAQMAMMVANAFPQLSMGEEPIRFPDVGTGMNAYGAIQTLASEGITAGYPDGTFRPTNKMSRMEFALFMARSMNEDFRMASTSEEFELGEVTASSLNVRPLPNTTRDPIGRLPKYSPVKILDESNGWARIEYKGTTAYVSMSFIRKHERTKYGNALQGKTIIVDAGHGGRDGGGSGNGILEKDLALDLSLMLQLKLMQAGADVVMTRTEDVFLTLSDRVAISNASGGDAFISVHANAAISTAHGAEVFYNVRHEAAKSKALGDALLSRMVNDMNLHDRRRGAARDTDLSNITNGLGVLLNNRVPSVLVEVGFMTNPQEAARMRTESFRYGMAEALLQGTIDYSRNN</sequence>
<keyword evidence="7" id="KW-1185">Reference proteome</keyword>
<proteinExistence type="predicted"/>
<dbReference type="GO" id="GO:0008745">
    <property type="term" value="F:N-acetylmuramoyl-L-alanine amidase activity"/>
    <property type="evidence" value="ECO:0007669"/>
    <property type="project" value="InterPro"/>
</dbReference>
<protein>
    <submittedName>
        <fullName evidence="6">Cell wall hydrolase/autolysin</fullName>
    </submittedName>
</protein>
<evidence type="ECO:0000313" key="6">
    <source>
        <dbReference type="EMBL" id="ADI00555.1"/>
    </source>
</evidence>
<dbReference type="GO" id="GO:0071555">
    <property type="term" value="P:cell wall organization"/>
    <property type="evidence" value="ECO:0007669"/>
    <property type="project" value="UniProtKB-KW"/>
</dbReference>
<gene>
    <name evidence="6" type="ordered locus">Bsel_3073</name>
</gene>
<dbReference type="Gene3D" id="3.40.630.40">
    <property type="entry name" value="Zn-dependent exopeptidases"/>
    <property type="match status" value="1"/>
</dbReference>
<dbReference type="CDD" id="cd02696">
    <property type="entry name" value="MurNAc-LAA"/>
    <property type="match status" value="1"/>
</dbReference>
<dbReference type="Pfam" id="PF00395">
    <property type="entry name" value="SLH"/>
    <property type="match status" value="3"/>
</dbReference>
<dbReference type="SMART" id="SM00287">
    <property type="entry name" value="SH3b"/>
    <property type="match status" value="1"/>
</dbReference>
<dbReference type="Gene3D" id="2.30.30.40">
    <property type="entry name" value="SH3 Domains"/>
    <property type="match status" value="1"/>
</dbReference>
<keyword evidence="2 6" id="KW-0378">Hydrolase</keyword>
<accession>D6Y0I7</accession>
<evidence type="ECO:0000313" key="7">
    <source>
        <dbReference type="Proteomes" id="UP000000271"/>
    </source>
</evidence>
<dbReference type="HOGENOM" id="CLU_029344_1_0_9"/>
<dbReference type="Pfam" id="PF08239">
    <property type="entry name" value="SH3_3"/>
    <property type="match status" value="1"/>
</dbReference>
<organism evidence="6 7">
    <name type="scientific">Bacillus selenitireducens (strain ATCC 700615 / DSM 15326 / MLS10)</name>
    <dbReference type="NCBI Taxonomy" id="439292"/>
    <lineage>
        <taxon>Bacteria</taxon>
        <taxon>Bacillati</taxon>
        <taxon>Bacillota</taxon>
        <taxon>Bacilli</taxon>
        <taxon>Bacillales</taxon>
        <taxon>Bacillaceae</taxon>
        <taxon>Salisediminibacterium</taxon>
    </lineage>
</organism>
<dbReference type="InterPro" id="IPR050695">
    <property type="entry name" value="N-acetylmuramoyl_amidase_3"/>
</dbReference>
<dbReference type="eggNOG" id="COG3103">
    <property type="taxonomic scope" value="Bacteria"/>
</dbReference>
<dbReference type="InterPro" id="IPR002508">
    <property type="entry name" value="MurNAc-LAA_cat"/>
</dbReference>
<dbReference type="PANTHER" id="PTHR30404:SF0">
    <property type="entry name" value="N-ACETYLMURAMOYL-L-ALANINE AMIDASE AMIC"/>
    <property type="match status" value="1"/>
</dbReference>
<evidence type="ECO:0000256" key="2">
    <source>
        <dbReference type="ARBA" id="ARBA00022801"/>
    </source>
</evidence>
<dbReference type="SMART" id="SM00646">
    <property type="entry name" value="Ami_3"/>
    <property type="match status" value="1"/>
</dbReference>
<feature type="domain" description="SLH" evidence="4">
    <location>
        <begin position="85"/>
        <end position="148"/>
    </location>
</feature>
<dbReference type="EMBL" id="CP001791">
    <property type="protein sequence ID" value="ADI00555.1"/>
    <property type="molecule type" value="Genomic_DNA"/>
</dbReference>
<feature type="domain" description="SLH" evidence="4">
    <location>
        <begin position="25"/>
        <end position="84"/>
    </location>
</feature>
<evidence type="ECO:0000256" key="1">
    <source>
        <dbReference type="ARBA" id="ARBA00022729"/>
    </source>
</evidence>
<dbReference type="InterPro" id="IPR003646">
    <property type="entry name" value="SH3-like_bac-type"/>
</dbReference>
<dbReference type="eggNOG" id="COG0860">
    <property type="taxonomic scope" value="Bacteria"/>
</dbReference>
<name>D6Y0I7_BACIE</name>
<evidence type="ECO:0000259" key="5">
    <source>
        <dbReference type="PROSITE" id="PS51781"/>
    </source>
</evidence>
<dbReference type="OrthoDB" id="9806267at2"/>
<reference evidence="6" key="1">
    <citation type="submission" date="2009-10" db="EMBL/GenBank/DDBJ databases">
        <title>Complete sequence of Bacillus selenitireducens MLS10.</title>
        <authorList>
            <consortium name="US DOE Joint Genome Institute"/>
            <person name="Lucas S."/>
            <person name="Copeland A."/>
            <person name="Lapidus A."/>
            <person name="Glavina del Rio T."/>
            <person name="Dalin E."/>
            <person name="Tice H."/>
            <person name="Bruce D."/>
            <person name="Goodwin L."/>
            <person name="Pitluck S."/>
            <person name="Sims D."/>
            <person name="Brettin T."/>
            <person name="Detter J.C."/>
            <person name="Han C."/>
            <person name="Larimer F."/>
            <person name="Land M."/>
            <person name="Hauser L."/>
            <person name="Kyrpides N."/>
            <person name="Ovchinnikova G."/>
            <person name="Stolz J."/>
        </authorList>
    </citation>
    <scope>NUCLEOTIDE SEQUENCE [LARGE SCALE GENOMIC DNA]</scope>
    <source>
        <strain evidence="6">MLS10</strain>
    </source>
</reference>
<evidence type="ECO:0000256" key="3">
    <source>
        <dbReference type="ARBA" id="ARBA00023316"/>
    </source>
</evidence>
<dbReference type="PROSITE" id="PS51272">
    <property type="entry name" value="SLH"/>
    <property type="match status" value="3"/>
</dbReference>
<dbReference type="Pfam" id="PF01520">
    <property type="entry name" value="Amidase_3"/>
    <property type="match status" value="1"/>
</dbReference>
<evidence type="ECO:0000259" key="4">
    <source>
        <dbReference type="PROSITE" id="PS51272"/>
    </source>
</evidence>
<feature type="domain" description="SH3b" evidence="5">
    <location>
        <begin position="212"/>
        <end position="274"/>
    </location>
</feature>
<dbReference type="RefSeq" id="WP_013173959.1">
    <property type="nucleotide sequence ID" value="NC_014219.1"/>
</dbReference>
<feature type="domain" description="SLH" evidence="4">
    <location>
        <begin position="149"/>
        <end position="209"/>
    </location>
</feature>
<dbReference type="PROSITE" id="PS51781">
    <property type="entry name" value="SH3B"/>
    <property type="match status" value="1"/>
</dbReference>
<dbReference type="GO" id="GO:0030288">
    <property type="term" value="C:outer membrane-bounded periplasmic space"/>
    <property type="evidence" value="ECO:0007669"/>
    <property type="project" value="TreeGrafter"/>
</dbReference>